<proteinExistence type="predicted"/>
<comment type="caution">
    <text evidence="1">The sequence shown here is derived from an EMBL/GenBank/DDBJ whole genome shotgun (WGS) entry which is preliminary data.</text>
</comment>
<name>A0AAV7LZF9_PLEWA</name>
<keyword evidence="2" id="KW-1185">Reference proteome</keyword>
<reference evidence="1" key="1">
    <citation type="journal article" date="2022" name="bioRxiv">
        <title>Sequencing and chromosome-scale assembly of the giantPleurodeles waltlgenome.</title>
        <authorList>
            <person name="Brown T."/>
            <person name="Elewa A."/>
            <person name="Iarovenko S."/>
            <person name="Subramanian E."/>
            <person name="Araus A.J."/>
            <person name="Petzold A."/>
            <person name="Susuki M."/>
            <person name="Suzuki K.-i.T."/>
            <person name="Hayashi T."/>
            <person name="Toyoda A."/>
            <person name="Oliveira C."/>
            <person name="Osipova E."/>
            <person name="Leigh N.D."/>
            <person name="Simon A."/>
            <person name="Yun M.H."/>
        </authorList>
    </citation>
    <scope>NUCLEOTIDE SEQUENCE</scope>
    <source>
        <strain evidence="1">20211129_DDA</strain>
        <tissue evidence="1">Liver</tissue>
    </source>
</reference>
<protein>
    <submittedName>
        <fullName evidence="1">Uncharacterized protein</fullName>
    </submittedName>
</protein>
<organism evidence="1 2">
    <name type="scientific">Pleurodeles waltl</name>
    <name type="common">Iberian ribbed newt</name>
    <dbReference type="NCBI Taxonomy" id="8319"/>
    <lineage>
        <taxon>Eukaryota</taxon>
        <taxon>Metazoa</taxon>
        <taxon>Chordata</taxon>
        <taxon>Craniata</taxon>
        <taxon>Vertebrata</taxon>
        <taxon>Euteleostomi</taxon>
        <taxon>Amphibia</taxon>
        <taxon>Batrachia</taxon>
        <taxon>Caudata</taxon>
        <taxon>Salamandroidea</taxon>
        <taxon>Salamandridae</taxon>
        <taxon>Pleurodelinae</taxon>
        <taxon>Pleurodeles</taxon>
    </lineage>
</organism>
<accession>A0AAV7LZF9</accession>
<dbReference type="EMBL" id="JANPWB010000014">
    <property type="protein sequence ID" value="KAJ1096249.1"/>
    <property type="molecule type" value="Genomic_DNA"/>
</dbReference>
<dbReference type="AlphaFoldDB" id="A0AAV7LZF9"/>
<sequence>MGPEREQPQREAARAELCAERGASGGVGVPASGQFLGVSFRDSYCQEVLIMAGIRKRNSTNQEFANHKNPDLVCHGISIFLKSFKSKKQISIWKKVKPVRMMHRKVQMFSDLE</sequence>
<dbReference type="Proteomes" id="UP001066276">
    <property type="component" value="Chromosome 10"/>
</dbReference>
<gene>
    <name evidence="1" type="ORF">NDU88_001392</name>
</gene>
<evidence type="ECO:0000313" key="2">
    <source>
        <dbReference type="Proteomes" id="UP001066276"/>
    </source>
</evidence>
<evidence type="ECO:0000313" key="1">
    <source>
        <dbReference type="EMBL" id="KAJ1096249.1"/>
    </source>
</evidence>